<proteinExistence type="predicted"/>
<dbReference type="PANTHER" id="PTHR35828:SF22">
    <property type="entry name" value="OS10G0103633 PROTEIN"/>
    <property type="match status" value="1"/>
</dbReference>
<sequence>VDNRYADNGCSRRVQIATPSEVGGASWGPVMKYFHIGLPSEGLQYNRDANVVHGGVIHFPMLTYNNEMILTYNVHTEKVGTVKLPHINSKASQRHLGTSPDGMLRLLIADGFKISVWLQLIGGDWTLETVIDTEKKLRSPDPDIPSGHAMIEFMDEPGEKSGPVLLRIRHPDMWLHDDELPIMDVGDGGPLINFDLGTKEMHRQSPVSSLAVLLEIDMVSHLQSMRIFS</sequence>
<dbReference type="EnsemblPlants" id="AET3Gv21000900.1">
    <property type="protein sequence ID" value="AET3Gv21000900.1"/>
    <property type="gene ID" value="AET3Gv21000900"/>
</dbReference>
<protein>
    <recommendedName>
        <fullName evidence="3">F-box associated domain-containing protein</fullName>
    </recommendedName>
</protein>
<dbReference type="AlphaFoldDB" id="A0A453GG17"/>
<accession>A0A453GG17</accession>
<reference evidence="2" key="1">
    <citation type="journal article" date="2014" name="Science">
        <title>Ancient hybridizations among the ancestral genomes of bread wheat.</title>
        <authorList>
            <consortium name="International Wheat Genome Sequencing Consortium,"/>
            <person name="Marcussen T."/>
            <person name="Sandve S.R."/>
            <person name="Heier L."/>
            <person name="Spannagl M."/>
            <person name="Pfeifer M."/>
            <person name="Jakobsen K.S."/>
            <person name="Wulff B.B."/>
            <person name="Steuernagel B."/>
            <person name="Mayer K.F."/>
            <person name="Olsen O.A."/>
        </authorList>
    </citation>
    <scope>NUCLEOTIDE SEQUENCE [LARGE SCALE GENOMIC DNA]</scope>
    <source>
        <strain evidence="2">cv. AL8/78</strain>
    </source>
</reference>
<dbReference type="PANTHER" id="PTHR35828">
    <property type="entry name" value="OS08G0203800 PROTEIN-RELATED"/>
    <property type="match status" value="1"/>
</dbReference>
<evidence type="ECO:0000313" key="1">
    <source>
        <dbReference type="EnsemblPlants" id="AET3Gv21000900.1"/>
    </source>
</evidence>
<reference evidence="1" key="4">
    <citation type="submission" date="2019-03" db="UniProtKB">
        <authorList>
            <consortium name="EnsemblPlants"/>
        </authorList>
    </citation>
    <scope>IDENTIFICATION</scope>
</reference>
<reference evidence="1" key="3">
    <citation type="journal article" date="2017" name="Nature">
        <title>Genome sequence of the progenitor of the wheat D genome Aegilops tauschii.</title>
        <authorList>
            <person name="Luo M.C."/>
            <person name="Gu Y.Q."/>
            <person name="Puiu D."/>
            <person name="Wang H."/>
            <person name="Twardziok S.O."/>
            <person name="Deal K.R."/>
            <person name="Huo N."/>
            <person name="Zhu T."/>
            <person name="Wang L."/>
            <person name="Wang Y."/>
            <person name="McGuire P.E."/>
            <person name="Liu S."/>
            <person name="Long H."/>
            <person name="Ramasamy R.K."/>
            <person name="Rodriguez J.C."/>
            <person name="Van S.L."/>
            <person name="Yuan L."/>
            <person name="Wang Z."/>
            <person name="Xia Z."/>
            <person name="Xiao L."/>
            <person name="Anderson O.D."/>
            <person name="Ouyang S."/>
            <person name="Liang Y."/>
            <person name="Zimin A.V."/>
            <person name="Pertea G."/>
            <person name="Qi P."/>
            <person name="Bennetzen J.L."/>
            <person name="Dai X."/>
            <person name="Dawson M.W."/>
            <person name="Muller H.G."/>
            <person name="Kugler K."/>
            <person name="Rivarola-Duarte L."/>
            <person name="Spannagl M."/>
            <person name="Mayer K.F.X."/>
            <person name="Lu F.H."/>
            <person name="Bevan M.W."/>
            <person name="Leroy P."/>
            <person name="Li P."/>
            <person name="You F.M."/>
            <person name="Sun Q."/>
            <person name="Liu Z."/>
            <person name="Lyons E."/>
            <person name="Wicker T."/>
            <person name="Salzberg S.L."/>
            <person name="Devos K.M."/>
            <person name="Dvorak J."/>
        </authorList>
    </citation>
    <scope>NUCLEOTIDE SEQUENCE [LARGE SCALE GENOMIC DNA]</scope>
    <source>
        <strain evidence="1">cv. AL8/78</strain>
    </source>
</reference>
<reference evidence="1" key="5">
    <citation type="journal article" date="2021" name="G3 (Bethesda)">
        <title>Aegilops tauschii genome assembly Aet v5.0 features greater sequence contiguity and improved annotation.</title>
        <authorList>
            <person name="Wang L."/>
            <person name="Zhu T."/>
            <person name="Rodriguez J.C."/>
            <person name="Deal K.R."/>
            <person name="Dubcovsky J."/>
            <person name="McGuire P.E."/>
            <person name="Lux T."/>
            <person name="Spannagl M."/>
            <person name="Mayer K.F.X."/>
            <person name="Baldrich P."/>
            <person name="Meyers B.C."/>
            <person name="Huo N."/>
            <person name="Gu Y.Q."/>
            <person name="Zhou H."/>
            <person name="Devos K.M."/>
            <person name="Bennetzen J.L."/>
            <person name="Unver T."/>
            <person name="Budak H."/>
            <person name="Gulick P.J."/>
            <person name="Galiba G."/>
            <person name="Kalapos B."/>
            <person name="Nelson D.R."/>
            <person name="Li P."/>
            <person name="You F.M."/>
            <person name="Luo M.C."/>
            <person name="Dvorak J."/>
        </authorList>
    </citation>
    <scope>NUCLEOTIDE SEQUENCE [LARGE SCALE GENOMIC DNA]</scope>
    <source>
        <strain evidence="1">cv. AL8/78</strain>
    </source>
</reference>
<dbReference type="Gramene" id="AET3Gv21000900.1">
    <property type="protein sequence ID" value="AET3Gv21000900.1"/>
    <property type="gene ID" value="AET3Gv21000900"/>
</dbReference>
<organism evidence="1 2">
    <name type="scientific">Aegilops tauschii subsp. strangulata</name>
    <name type="common">Goatgrass</name>
    <dbReference type="NCBI Taxonomy" id="200361"/>
    <lineage>
        <taxon>Eukaryota</taxon>
        <taxon>Viridiplantae</taxon>
        <taxon>Streptophyta</taxon>
        <taxon>Embryophyta</taxon>
        <taxon>Tracheophyta</taxon>
        <taxon>Spermatophyta</taxon>
        <taxon>Magnoliopsida</taxon>
        <taxon>Liliopsida</taxon>
        <taxon>Poales</taxon>
        <taxon>Poaceae</taxon>
        <taxon>BOP clade</taxon>
        <taxon>Pooideae</taxon>
        <taxon>Triticodae</taxon>
        <taxon>Triticeae</taxon>
        <taxon>Triticinae</taxon>
        <taxon>Aegilops</taxon>
    </lineage>
</organism>
<name>A0A453GG17_AEGTS</name>
<evidence type="ECO:0000313" key="2">
    <source>
        <dbReference type="Proteomes" id="UP000015105"/>
    </source>
</evidence>
<keyword evidence="2" id="KW-1185">Reference proteome</keyword>
<evidence type="ECO:0008006" key="3">
    <source>
        <dbReference type="Google" id="ProtNLM"/>
    </source>
</evidence>
<dbReference type="Proteomes" id="UP000015105">
    <property type="component" value="Chromosome 3D"/>
</dbReference>
<reference evidence="2" key="2">
    <citation type="journal article" date="2017" name="Nat. Plants">
        <title>The Aegilops tauschii genome reveals multiple impacts of transposons.</title>
        <authorList>
            <person name="Zhao G."/>
            <person name="Zou C."/>
            <person name="Li K."/>
            <person name="Wang K."/>
            <person name="Li T."/>
            <person name="Gao L."/>
            <person name="Zhang X."/>
            <person name="Wang H."/>
            <person name="Yang Z."/>
            <person name="Liu X."/>
            <person name="Jiang W."/>
            <person name="Mao L."/>
            <person name="Kong X."/>
            <person name="Jiao Y."/>
            <person name="Jia J."/>
        </authorList>
    </citation>
    <scope>NUCLEOTIDE SEQUENCE [LARGE SCALE GENOMIC DNA]</scope>
    <source>
        <strain evidence="2">cv. AL8/78</strain>
    </source>
</reference>